<sequence>MLSGSELELRFTSPPFLNILPLRFLN</sequence>
<protein>
    <submittedName>
        <fullName evidence="1">Uncharacterized protein</fullName>
    </submittedName>
</protein>
<keyword evidence="2" id="KW-1185">Reference proteome</keyword>
<comment type="caution">
    <text evidence="1">The sequence shown here is derived from an EMBL/GenBank/DDBJ whole genome shotgun (WGS) entry which is preliminary data.</text>
</comment>
<reference evidence="1 2" key="1">
    <citation type="journal article" date="2019" name="Genome Biol. Evol.">
        <title>Insights into the evolution of the New World diploid cottons (Gossypium, subgenus Houzingenia) based on genome sequencing.</title>
        <authorList>
            <person name="Grover C.E."/>
            <person name="Arick M.A. 2nd"/>
            <person name="Thrash A."/>
            <person name="Conover J.L."/>
            <person name="Sanders W.S."/>
            <person name="Peterson D.G."/>
            <person name="Frelichowski J.E."/>
            <person name="Scheffler J.A."/>
            <person name="Scheffler B.E."/>
            <person name="Wendel J.F."/>
        </authorList>
    </citation>
    <scope>NUCLEOTIDE SEQUENCE [LARGE SCALE GENOMIC DNA]</scope>
    <source>
        <strain evidence="1">5</strain>
        <tissue evidence="1">Leaf</tissue>
    </source>
</reference>
<evidence type="ECO:0000313" key="1">
    <source>
        <dbReference type="EMBL" id="MBA0736153.1"/>
    </source>
</evidence>
<dbReference type="EMBL" id="JABEZY010000004">
    <property type="protein sequence ID" value="MBA0736153.1"/>
    <property type="molecule type" value="Genomic_DNA"/>
</dbReference>
<evidence type="ECO:0000313" key="2">
    <source>
        <dbReference type="Proteomes" id="UP000593579"/>
    </source>
</evidence>
<proteinExistence type="predicted"/>
<dbReference type="AlphaFoldDB" id="A0A7J9BJ19"/>
<name>A0A7J9BJ19_GOSGO</name>
<organism evidence="1 2">
    <name type="scientific">Gossypium gossypioides</name>
    <name type="common">Mexican cotton</name>
    <name type="synonym">Selera gossypioides</name>
    <dbReference type="NCBI Taxonomy" id="34282"/>
    <lineage>
        <taxon>Eukaryota</taxon>
        <taxon>Viridiplantae</taxon>
        <taxon>Streptophyta</taxon>
        <taxon>Embryophyta</taxon>
        <taxon>Tracheophyta</taxon>
        <taxon>Spermatophyta</taxon>
        <taxon>Magnoliopsida</taxon>
        <taxon>eudicotyledons</taxon>
        <taxon>Gunneridae</taxon>
        <taxon>Pentapetalae</taxon>
        <taxon>rosids</taxon>
        <taxon>malvids</taxon>
        <taxon>Malvales</taxon>
        <taxon>Malvaceae</taxon>
        <taxon>Malvoideae</taxon>
        <taxon>Gossypium</taxon>
    </lineage>
</organism>
<gene>
    <name evidence="1" type="ORF">Gogos_009727</name>
</gene>
<accession>A0A7J9BJ19</accession>
<dbReference type="Proteomes" id="UP000593579">
    <property type="component" value="Unassembled WGS sequence"/>
</dbReference>